<proteinExistence type="predicted"/>
<dbReference type="EMBL" id="LJDB01000012">
    <property type="protein sequence ID" value="ONI42497.1"/>
    <property type="molecule type" value="Genomic_DNA"/>
</dbReference>
<organism evidence="1 2">
    <name type="scientific">Candidatus Epulonipiscium fishelsonii</name>
    <dbReference type="NCBI Taxonomy" id="77094"/>
    <lineage>
        <taxon>Bacteria</taxon>
        <taxon>Bacillati</taxon>
        <taxon>Bacillota</taxon>
        <taxon>Clostridia</taxon>
        <taxon>Lachnospirales</taxon>
        <taxon>Lachnospiraceae</taxon>
        <taxon>Candidatus Epulonipiscium</taxon>
    </lineage>
</organism>
<evidence type="ECO:0000313" key="1">
    <source>
        <dbReference type="EMBL" id="ONI42497.1"/>
    </source>
</evidence>
<keyword evidence="2" id="KW-1185">Reference proteome</keyword>
<keyword evidence="1" id="KW-0238">DNA-binding</keyword>
<name>A0ACC8XGF1_9FIRM</name>
<reference evidence="1" key="1">
    <citation type="submission" date="2016-08" db="EMBL/GenBank/DDBJ databases">
        <authorList>
            <person name="Ngugi D.K."/>
            <person name="Miyake S."/>
            <person name="Stingl U."/>
        </authorList>
    </citation>
    <scope>NUCLEOTIDE SEQUENCE</scope>
    <source>
        <strain evidence="1">SCG-B11WGA-EpuloA1</strain>
    </source>
</reference>
<accession>A0ACC8XGF1</accession>
<sequence length="227" mass="26380">MKKILIIDDDQNIAELLSLYLQKEGYETKEVYSGIAGIEAFNSYNPNLVLLDLMLPELDGYDVCKEIRKISKVPVIMLTAKGDVFDKVLGLELGADDYIAKPFDPKELIARVKAVLRRTTALPPENLANRIELENLIIDKNNYSIVYNDETLELPPKEFELFYFLASNQRQVFTREQLLEKIWSYDFMGDTRTVDVHIKRLRDKFKGEKSWEIKTVWGVGYKLERSY</sequence>
<evidence type="ECO:0000313" key="2">
    <source>
        <dbReference type="Proteomes" id="UP000188605"/>
    </source>
</evidence>
<gene>
    <name evidence="1" type="ORF">AN396_14295</name>
</gene>
<protein>
    <submittedName>
        <fullName evidence="1">DNA-binding response regulator</fullName>
    </submittedName>
</protein>
<comment type="caution">
    <text evidence="1">The sequence shown here is derived from an EMBL/GenBank/DDBJ whole genome shotgun (WGS) entry which is preliminary data.</text>
</comment>
<dbReference type="Proteomes" id="UP000188605">
    <property type="component" value="Unassembled WGS sequence"/>
</dbReference>